<evidence type="ECO:0000313" key="3">
    <source>
        <dbReference type="Proteomes" id="UP000639643"/>
    </source>
</evidence>
<feature type="compositionally biased region" description="Polar residues" evidence="1">
    <location>
        <begin position="39"/>
        <end position="50"/>
    </location>
</feature>
<proteinExistence type="predicted"/>
<dbReference type="EMBL" id="WIGM01000880">
    <property type="protein sequence ID" value="KAF6809732.1"/>
    <property type="molecule type" value="Genomic_DNA"/>
</dbReference>
<sequence length="100" mass="11279">MSSIDSNASDASGASKASVRSYIVVEVLPEDLTTAYTTNYTPERYNNSTVRPHKPPAIKRRPPGSFIPFNIPARPREIQNLPANPLDLFFQYIPRDFVKR</sequence>
<comment type="caution">
    <text evidence="2">The sequence shown here is derived from an EMBL/GenBank/DDBJ whole genome shotgun (WGS) entry which is preliminary data.</text>
</comment>
<feature type="region of interest" description="Disordered" evidence="1">
    <location>
        <begin position="39"/>
        <end position="66"/>
    </location>
</feature>
<accession>A0A8H6MUS1</accession>
<feature type="compositionally biased region" description="Basic residues" evidence="1">
    <location>
        <begin position="51"/>
        <end position="62"/>
    </location>
</feature>
<name>A0A8H6MUS1_9PEZI</name>
<reference evidence="2" key="1">
    <citation type="journal article" date="2020" name="Phytopathology">
        <title>Genome Sequence Resources of Colletotrichum truncatum, C. plurivorum, C. musicola, and C. sojae: Four Species Pathogenic to Soybean (Glycine max).</title>
        <authorList>
            <person name="Rogerio F."/>
            <person name="Boufleur T.R."/>
            <person name="Ciampi-Guillardi M."/>
            <person name="Sukno S.A."/>
            <person name="Thon M.R."/>
            <person name="Massola Junior N.S."/>
            <person name="Baroncelli R."/>
        </authorList>
    </citation>
    <scope>NUCLEOTIDE SEQUENCE</scope>
    <source>
        <strain evidence="2">LFN0074</strain>
    </source>
</reference>
<evidence type="ECO:0000313" key="2">
    <source>
        <dbReference type="EMBL" id="KAF6809732.1"/>
    </source>
</evidence>
<keyword evidence="3" id="KW-1185">Reference proteome</keyword>
<gene>
    <name evidence="2" type="ORF">CMUS01_13622</name>
</gene>
<dbReference type="OrthoDB" id="4851390at2759"/>
<protein>
    <submittedName>
        <fullName evidence="2">AC transposable element-derived protein 4</fullName>
    </submittedName>
</protein>
<dbReference type="AlphaFoldDB" id="A0A8H6MUS1"/>
<dbReference type="Proteomes" id="UP000639643">
    <property type="component" value="Unassembled WGS sequence"/>
</dbReference>
<organism evidence="2 3">
    <name type="scientific">Colletotrichum musicola</name>
    <dbReference type="NCBI Taxonomy" id="2175873"/>
    <lineage>
        <taxon>Eukaryota</taxon>
        <taxon>Fungi</taxon>
        <taxon>Dikarya</taxon>
        <taxon>Ascomycota</taxon>
        <taxon>Pezizomycotina</taxon>
        <taxon>Sordariomycetes</taxon>
        <taxon>Hypocreomycetidae</taxon>
        <taxon>Glomerellales</taxon>
        <taxon>Glomerellaceae</taxon>
        <taxon>Colletotrichum</taxon>
        <taxon>Colletotrichum orchidearum species complex</taxon>
    </lineage>
</organism>
<evidence type="ECO:0000256" key="1">
    <source>
        <dbReference type="SAM" id="MobiDB-lite"/>
    </source>
</evidence>